<protein>
    <submittedName>
        <fullName evidence="2">Uncharacterized protein</fullName>
    </submittedName>
</protein>
<comment type="caution">
    <text evidence="2">The sequence shown here is derived from an EMBL/GenBank/DDBJ whole genome shotgun (WGS) entry which is preliminary data.</text>
</comment>
<keyword evidence="3" id="KW-1185">Reference proteome</keyword>
<feature type="compositionally biased region" description="Polar residues" evidence="1">
    <location>
        <begin position="1"/>
        <end position="11"/>
    </location>
</feature>
<organism evidence="2 3">
    <name type="scientific">Cryptosporidium xiaoi</name>
    <dbReference type="NCBI Taxonomy" id="659607"/>
    <lineage>
        <taxon>Eukaryota</taxon>
        <taxon>Sar</taxon>
        <taxon>Alveolata</taxon>
        <taxon>Apicomplexa</taxon>
        <taxon>Conoidasida</taxon>
        <taxon>Coccidia</taxon>
        <taxon>Eucoccidiorida</taxon>
        <taxon>Eimeriorina</taxon>
        <taxon>Cryptosporidiidae</taxon>
        <taxon>Cryptosporidium</taxon>
    </lineage>
</organism>
<feature type="region of interest" description="Disordered" evidence="1">
    <location>
        <begin position="1"/>
        <end position="119"/>
    </location>
</feature>
<feature type="non-terminal residue" evidence="2">
    <location>
        <position position="1"/>
    </location>
</feature>
<feature type="non-terminal residue" evidence="2">
    <location>
        <position position="159"/>
    </location>
</feature>
<gene>
    <name evidence="2" type="ORF">RS030_373725</name>
</gene>
<name>A0AAV9XVL3_9CRYT</name>
<dbReference type="Proteomes" id="UP001311799">
    <property type="component" value="Unassembled WGS sequence"/>
</dbReference>
<dbReference type="EMBL" id="JAWDEY010000030">
    <property type="protein sequence ID" value="KAK6588726.1"/>
    <property type="molecule type" value="Genomic_DNA"/>
</dbReference>
<evidence type="ECO:0000313" key="3">
    <source>
        <dbReference type="Proteomes" id="UP001311799"/>
    </source>
</evidence>
<evidence type="ECO:0000256" key="1">
    <source>
        <dbReference type="SAM" id="MobiDB-lite"/>
    </source>
</evidence>
<evidence type="ECO:0000313" key="2">
    <source>
        <dbReference type="EMBL" id="KAK6588726.1"/>
    </source>
</evidence>
<sequence>NRPGLRSTSEAWQGKVLRNRVVPPVHPQKRNSPVVANGAAPGTPAKGPRKIANHQVDSNVKNSRQPELEINSNSTDVHCPSARFADSVRGTTGSGANSPLGVPPVSDTTMEGSVPMRDPHPQELAKAIVGHEQTPDMSWTHPQAEAQARLLLKAFQQGA</sequence>
<reference evidence="2 3" key="1">
    <citation type="submission" date="2023-10" db="EMBL/GenBank/DDBJ databases">
        <title>Comparative genomics analysis reveals potential genetic determinants of host preference in Cryptosporidium xiaoi.</title>
        <authorList>
            <person name="Xiao L."/>
            <person name="Li J."/>
        </authorList>
    </citation>
    <scope>NUCLEOTIDE SEQUENCE [LARGE SCALE GENOMIC DNA]</scope>
    <source>
        <strain evidence="2 3">52996</strain>
    </source>
</reference>
<feature type="compositionally biased region" description="Polar residues" evidence="1">
    <location>
        <begin position="55"/>
        <end position="76"/>
    </location>
</feature>
<dbReference type="AlphaFoldDB" id="A0AAV9XVL3"/>
<accession>A0AAV9XVL3</accession>
<proteinExistence type="predicted"/>